<feature type="region of interest" description="Disordered" evidence="9">
    <location>
        <begin position="124"/>
        <end position="143"/>
    </location>
</feature>
<organism evidence="12 13">
    <name type="scientific">Bemisia tabaci</name>
    <name type="common">Sweetpotato whitefly</name>
    <name type="synonym">Aleurodes tabaci</name>
    <dbReference type="NCBI Taxonomy" id="7038"/>
    <lineage>
        <taxon>Eukaryota</taxon>
        <taxon>Metazoa</taxon>
        <taxon>Ecdysozoa</taxon>
        <taxon>Arthropoda</taxon>
        <taxon>Hexapoda</taxon>
        <taxon>Insecta</taxon>
        <taxon>Pterygota</taxon>
        <taxon>Neoptera</taxon>
        <taxon>Paraneoptera</taxon>
        <taxon>Hemiptera</taxon>
        <taxon>Sternorrhyncha</taxon>
        <taxon>Aleyrodoidea</taxon>
        <taxon>Aleyrodidae</taxon>
        <taxon>Aleyrodinae</taxon>
        <taxon>Bemisia</taxon>
    </lineage>
</organism>
<dbReference type="EMBL" id="OU963866">
    <property type="protein sequence ID" value="CAH0390911.1"/>
    <property type="molecule type" value="Genomic_DNA"/>
</dbReference>
<keyword evidence="13" id="KW-1185">Reference proteome</keyword>
<evidence type="ECO:0000259" key="11">
    <source>
        <dbReference type="PROSITE" id="PS51917"/>
    </source>
</evidence>
<evidence type="ECO:0000313" key="13">
    <source>
        <dbReference type="Proteomes" id="UP001152759"/>
    </source>
</evidence>
<comment type="similarity">
    <text evidence="3">Belongs to the ADRM1 family.</text>
</comment>
<dbReference type="Pfam" id="PF04683">
    <property type="entry name" value="Rpn13_ADRM1_Pru"/>
    <property type="match status" value="1"/>
</dbReference>
<dbReference type="InterPro" id="IPR044868">
    <property type="entry name" value="Rpn13/ADRM1_Pru"/>
</dbReference>
<dbReference type="InterPro" id="IPR032368">
    <property type="entry name" value="RPN13_DEUBAD"/>
</dbReference>
<dbReference type="PANTHER" id="PTHR12225">
    <property type="entry name" value="ADHESION REGULATING MOLECULE 1 110 KDA CELL MEMBRANE GLYCOPROTEIN"/>
    <property type="match status" value="1"/>
</dbReference>
<feature type="region of interest" description="Disordered" evidence="9">
    <location>
        <begin position="175"/>
        <end position="234"/>
    </location>
</feature>
<evidence type="ECO:0000259" key="10">
    <source>
        <dbReference type="PROSITE" id="PS51916"/>
    </source>
</evidence>
<keyword evidence="4" id="KW-0963">Cytoplasm</keyword>
<dbReference type="PROSITE" id="PS51916">
    <property type="entry name" value="DEUBAD"/>
    <property type="match status" value="1"/>
</dbReference>
<dbReference type="GO" id="GO:0005634">
    <property type="term" value="C:nucleus"/>
    <property type="evidence" value="ECO:0007669"/>
    <property type="project" value="UniProtKB-SubCell"/>
</dbReference>
<evidence type="ECO:0000256" key="8">
    <source>
        <dbReference type="ARBA" id="ARBA00070663"/>
    </source>
</evidence>
<accession>A0A9P0AFZ9</accession>
<dbReference type="InterPro" id="IPR006773">
    <property type="entry name" value="Rpn13/ADRM1"/>
</dbReference>
<dbReference type="InterPro" id="IPR044867">
    <property type="entry name" value="DEUBAD_dom"/>
</dbReference>
<dbReference type="GO" id="GO:0008541">
    <property type="term" value="C:proteasome regulatory particle, lid subcomplex"/>
    <property type="evidence" value="ECO:0007669"/>
    <property type="project" value="TreeGrafter"/>
</dbReference>
<feature type="compositionally biased region" description="Basic and acidic residues" evidence="9">
    <location>
        <begin position="391"/>
        <end position="400"/>
    </location>
</feature>
<dbReference type="InterPro" id="IPR038108">
    <property type="entry name" value="RPN13_DEUBAD_sf"/>
</dbReference>
<evidence type="ECO:0000256" key="6">
    <source>
        <dbReference type="ARBA" id="ARBA00023242"/>
    </source>
</evidence>
<dbReference type="GO" id="GO:0005737">
    <property type="term" value="C:cytoplasm"/>
    <property type="evidence" value="ECO:0007669"/>
    <property type="project" value="UniProtKB-SubCell"/>
</dbReference>
<reference evidence="12" key="1">
    <citation type="submission" date="2021-12" db="EMBL/GenBank/DDBJ databases">
        <authorList>
            <person name="King R."/>
        </authorList>
    </citation>
    <scope>NUCLEOTIDE SEQUENCE</scope>
</reference>
<dbReference type="KEGG" id="btab:109032614"/>
<protein>
    <recommendedName>
        <fullName evidence="8">Proteasomal ubiquitin receptor ADRM1 homolog</fullName>
    </recommendedName>
</protein>
<evidence type="ECO:0000256" key="1">
    <source>
        <dbReference type="ARBA" id="ARBA00004123"/>
    </source>
</evidence>
<dbReference type="Proteomes" id="UP001152759">
    <property type="component" value="Chromosome 5"/>
</dbReference>
<dbReference type="FunFam" id="2.30.29.70:FF:000001">
    <property type="entry name" value="Proteasomal ubiquitin receptor ADRM1"/>
    <property type="match status" value="1"/>
</dbReference>
<dbReference type="GO" id="GO:0070628">
    <property type="term" value="F:proteasome binding"/>
    <property type="evidence" value="ECO:0007669"/>
    <property type="project" value="TreeGrafter"/>
</dbReference>
<name>A0A9P0AFZ9_BEMTA</name>
<dbReference type="Pfam" id="PF16550">
    <property type="entry name" value="RPN13_C"/>
    <property type="match status" value="1"/>
</dbReference>
<comment type="function">
    <text evidence="7">May function as a proteasomal ubiquitin receptor. May promote the deubiquitinating activity associated with the 26S proteasome.</text>
</comment>
<dbReference type="PANTHER" id="PTHR12225:SF0">
    <property type="entry name" value="PROTEASOMAL UBIQUITIN RECEPTOR ADRM1"/>
    <property type="match status" value="1"/>
</dbReference>
<dbReference type="GO" id="GO:0061133">
    <property type="term" value="F:endopeptidase activator activity"/>
    <property type="evidence" value="ECO:0007669"/>
    <property type="project" value="TreeGrafter"/>
</dbReference>
<evidence type="ECO:0000313" key="12">
    <source>
        <dbReference type="EMBL" id="CAH0390911.1"/>
    </source>
</evidence>
<dbReference type="CDD" id="cd13314">
    <property type="entry name" value="PH_Rpn13"/>
    <property type="match status" value="1"/>
</dbReference>
<evidence type="ECO:0000256" key="4">
    <source>
        <dbReference type="ARBA" id="ARBA00022490"/>
    </source>
</evidence>
<proteinExistence type="inferred from homology"/>
<dbReference type="AlphaFoldDB" id="A0A9P0AFZ9"/>
<dbReference type="InterPro" id="IPR038633">
    <property type="entry name" value="Rpn13/ADRM1_Pru_sf"/>
</dbReference>
<evidence type="ECO:0000256" key="9">
    <source>
        <dbReference type="SAM" id="MobiDB-lite"/>
    </source>
</evidence>
<feature type="domain" description="DEUBAD" evidence="10">
    <location>
        <begin position="262"/>
        <end position="377"/>
    </location>
</feature>
<evidence type="ECO:0000256" key="7">
    <source>
        <dbReference type="ARBA" id="ARBA00054744"/>
    </source>
</evidence>
<dbReference type="OrthoDB" id="340431at2759"/>
<comment type="subcellular location">
    <subcellularLocation>
        <location evidence="2">Cytoplasm</location>
    </subcellularLocation>
    <subcellularLocation>
        <location evidence="1">Nucleus</location>
    </subcellularLocation>
</comment>
<feature type="domain" description="Pru" evidence="11">
    <location>
        <begin position="15"/>
        <end position="128"/>
    </location>
</feature>
<dbReference type="PROSITE" id="PS51917">
    <property type="entry name" value="PRU"/>
    <property type="match status" value="1"/>
</dbReference>
<gene>
    <name evidence="12" type="ORF">BEMITA_LOCUS9593</name>
</gene>
<sequence>MPAGGALFGSAATRNASKNLVEFRAGKMTMKGNMVRPDKRKGLVYIYQSDDSLMHFCWKDRQSGSLEDDLIIFPDDCEFKRVTQCTTGRVYHLKFKSTTKKFFFWLQEPKTDKDDEYCRRVNEVLNNPPTPGMSRGGASNPEDLQNMLTNMSQQQLMQLFGGVRQVGGLSSLLGTMSPSSSVSPRATSGTSSTSSSTATPSTPKPSTAKSSSKPATTTASAPAAAATAGGSSSYTPSAIQLQDLQSLLSDIQAHKGPKSSGETANRPNVDLSSALNAEGLQAVLSNPGIVQNLQQHLPSLSSTTTSNSQQDQLRNTLASPQFQQAVSMFSTALQSGQLGPVVEQFSVGQDAVSAANEGNMEEFVKALEKATISSDDDSTPEQPDKKKKKESKSDEDMPMD</sequence>
<dbReference type="Gene3D" id="1.10.2020.20">
    <property type="match status" value="1"/>
</dbReference>
<evidence type="ECO:0000256" key="2">
    <source>
        <dbReference type="ARBA" id="ARBA00004496"/>
    </source>
</evidence>
<keyword evidence="6" id="KW-0539">Nucleus</keyword>
<evidence type="ECO:0000256" key="5">
    <source>
        <dbReference type="ARBA" id="ARBA00022942"/>
    </source>
</evidence>
<evidence type="ECO:0000256" key="3">
    <source>
        <dbReference type="ARBA" id="ARBA00009216"/>
    </source>
</evidence>
<feature type="region of interest" description="Disordered" evidence="9">
    <location>
        <begin position="367"/>
        <end position="400"/>
    </location>
</feature>
<dbReference type="Gene3D" id="2.30.29.70">
    <property type="entry name" value="Proteasomal ubiquitin receptor Rpn13/ADRM1"/>
    <property type="match status" value="1"/>
</dbReference>
<keyword evidence="5" id="KW-0647">Proteasome</keyword>